<protein>
    <recommendedName>
        <fullName evidence="4">Secreted protein</fullName>
    </recommendedName>
</protein>
<evidence type="ECO:0008006" key="4">
    <source>
        <dbReference type="Google" id="ProtNLM"/>
    </source>
</evidence>
<dbReference type="AlphaFoldDB" id="A0A1G8UUK5"/>
<accession>A0A1G8UUK5</accession>
<dbReference type="EMBL" id="FNFF01000001">
    <property type="protein sequence ID" value="SDJ57542.1"/>
    <property type="molecule type" value="Genomic_DNA"/>
</dbReference>
<feature type="signal peptide" evidence="1">
    <location>
        <begin position="1"/>
        <end position="19"/>
    </location>
</feature>
<dbReference type="Proteomes" id="UP000199155">
    <property type="component" value="Unassembled WGS sequence"/>
</dbReference>
<evidence type="ECO:0000256" key="1">
    <source>
        <dbReference type="SAM" id="SignalP"/>
    </source>
</evidence>
<name>A0A1G8UUK5_9ACTN</name>
<proteinExistence type="predicted"/>
<keyword evidence="1" id="KW-0732">Signal</keyword>
<keyword evidence="3" id="KW-1185">Reference proteome</keyword>
<dbReference type="RefSeq" id="WP_093607448.1">
    <property type="nucleotide sequence ID" value="NZ_FNFF01000001.1"/>
</dbReference>
<evidence type="ECO:0000313" key="3">
    <source>
        <dbReference type="Proteomes" id="UP000199155"/>
    </source>
</evidence>
<sequence length="174" mass="19329">MRKRAKGAAVVAAMGMAFAFTGLSAPAAGAYTNSNLRFSAWEPDTSNCPCSDSSGLDYTNFKYDEGGEALKLVVKNNGTAVAQVEFHPSDELLYIYDGKNDGDTIYVAAHWWENGIRKNAVYWVSGTSDVLDMNVVEMDEDDDLEEGKAVYFKLYDDRELSDELTEWYDYVAHA</sequence>
<dbReference type="OrthoDB" id="4303498at2"/>
<reference evidence="2 3" key="1">
    <citation type="submission" date="2016-10" db="EMBL/GenBank/DDBJ databases">
        <authorList>
            <person name="de Groot N.N."/>
        </authorList>
    </citation>
    <scope>NUCLEOTIDE SEQUENCE [LARGE SCALE GENOMIC DNA]</scope>
    <source>
        <strain evidence="2 3">CGMCC 4.5727</strain>
    </source>
</reference>
<feature type="chain" id="PRO_5039494203" description="Secreted protein" evidence="1">
    <location>
        <begin position="20"/>
        <end position="174"/>
    </location>
</feature>
<gene>
    <name evidence="2" type="ORF">SAMN05421806_1011079</name>
</gene>
<evidence type="ECO:0000313" key="2">
    <source>
        <dbReference type="EMBL" id="SDJ57542.1"/>
    </source>
</evidence>
<organism evidence="2 3">
    <name type="scientific">Streptomyces indicus</name>
    <dbReference type="NCBI Taxonomy" id="417292"/>
    <lineage>
        <taxon>Bacteria</taxon>
        <taxon>Bacillati</taxon>
        <taxon>Actinomycetota</taxon>
        <taxon>Actinomycetes</taxon>
        <taxon>Kitasatosporales</taxon>
        <taxon>Streptomycetaceae</taxon>
        <taxon>Streptomyces</taxon>
    </lineage>
</organism>